<dbReference type="OrthoDB" id="10526637at2759"/>
<organism evidence="2 3">
    <name type="scientific">Mytilus galloprovincialis</name>
    <name type="common">Mediterranean mussel</name>
    <dbReference type="NCBI Taxonomy" id="29158"/>
    <lineage>
        <taxon>Eukaryota</taxon>
        <taxon>Metazoa</taxon>
        <taxon>Spiralia</taxon>
        <taxon>Lophotrochozoa</taxon>
        <taxon>Mollusca</taxon>
        <taxon>Bivalvia</taxon>
        <taxon>Autobranchia</taxon>
        <taxon>Pteriomorphia</taxon>
        <taxon>Mytilida</taxon>
        <taxon>Mytiloidea</taxon>
        <taxon>Mytilidae</taxon>
        <taxon>Mytilinae</taxon>
        <taxon>Mytilus</taxon>
    </lineage>
</organism>
<sequence>MASSSAVLAVVATVGVISAVLVLILCCLKTLCEHRLSRNDTILTEFSSIPNEDTVPQNTTQNEGTLPPTYSNLSLLQLPPSYSQACIVADRQSLDSTIDIDRRSLESISEEETVF</sequence>
<keyword evidence="1" id="KW-0472">Membrane</keyword>
<dbReference type="Proteomes" id="UP000596742">
    <property type="component" value="Unassembled WGS sequence"/>
</dbReference>
<keyword evidence="1" id="KW-1133">Transmembrane helix</keyword>
<keyword evidence="1" id="KW-0812">Transmembrane</keyword>
<keyword evidence="3" id="KW-1185">Reference proteome</keyword>
<evidence type="ECO:0000313" key="2">
    <source>
        <dbReference type="EMBL" id="VDI62587.1"/>
    </source>
</evidence>
<comment type="caution">
    <text evidence="2">The sequence shown here is derived from an EMBL/GenBank/DDBJ whole genome shotgun (WGS) entry which is preliminary data.</text>
</comment>
<evidence type="ECO:0000313" key="3">
    <source>
        <dbReference type="Proteomes" id="UP000596742"/>
    </source>
</evidence>
<dbReference type="AlphaFoldDB" id="A0A8B6GDS1"/>
<reference evidence="2" key="1">
    <citation type="submission" date="2018-11" db="EMBL/GenBank/DDBJ databases">
        <authorList>
            <person name="Alioto T."/>
            <person name="Alioto T."/>
        </authorList>
    </citation>
    <scope>NUCLEOTIDE SEQUENCE</scope>
</reference>
<gene>
    <name evidence="2" type="ORF">MGAL_10B082147</name>
</gene>
<accession>A0A8B6GDS1</accession>
<feature type="transmembrane region" description="Helical" evidence="1">
    <location>
        <begin position="6"/>
        <end position="28"/>
    </location>
</feature>
<evidence type="ECO:0000256" key="1">
    <source>
        <dbReference type="SAM" id="Phobius"/>
    </source>
</evidence>
<dbReference type="EMBL" id="UYJE01008279">
    <property type="protein sequence ID" value="VDI62587.1"/>
    <property type="molecule type" value="Genomic_DNA"/>
</dbReference>
<protein>
    <submittedName>
        <fullName evidence="2">Uncharacterized protein</fullName>
    </submittedName>
</protein>
<name>A0A8B6GDS1_MYTGA</name>
<proteinExistence type="predicted"/>